<name>A0A4Q5LT09_9BACT</name>
<evidence type="ECO:0000313" key="3">
    <source>
        <dbReference type="Proteomes" id="UP000293162"/>
    </source>
</evidence>
<dbReference type="AlphaFoldDB" id="A0A4Q5LT09"/>
<reference evidence="2 3" key="1">
    <citation type="submission" date="2019-02" db="EMBL/GenBank/DDBJ databases">
        <title>Bacterial novel species Emticicia sp. 17J42-9 isolated from soil.</title>
        <authorList>
            <person name="Jung H.-Y."/>
        </authorList>
    </citation>
    <scope>NUCLEOTIDE SEQUENCE [LARGE SCALE GENOMIC DNA]</scope>
    <source>
        <strain evidence="2 3">17J42-9</strain>
    </source>
</reference>
<sequence length="181" mass="20724">MKIFFDTEFTGLHQQTTLISIALVSEDNDVFYAELTDYATTQLNDWIEANVMRHLFLVADIYEDNRTFIKGDSSKVRTALTTWLARFEDTEIWADVLAYDWVLFCNLFGDAFGIPGNIFFIPFDLSTAFKIRGVKPDISREAFVSDFSTSSINFPLSKHNALYDALLVKACHKKLFSSFKP</sequence>
<dbReference type="InterPro" id="IPR033390">
    <property type="entry name" value="Rv2179c-like"/>
</dbReference>
<organism evidence="2 3">
    <name type="scientific">Emticicia agri</name>
    <dbReference type="NCBI Taxonomy" id="2492393"/>
    <lineage>
        <taxon>Bacteria</taxon>
        <taxon>Pseudomonadati</taxon>
        <taxon>Bacteroidota</taxon>
        <taxon>Cytophagia</taxon>
        <taxon>Cytophagales</taxon>
        <taxon>Leadbetterellaceae</taxon>
        <taxon>Emticicia</taxon>
    </lineage>
</organism>
<dbReference type="Gene3D" id="3.30.420.10">
    <property type="entry name" value="Ribonuclease H-like superfamily/Ribonuclease H"/>
    <property type="match status" value="1"/>
</dbReference>
<dbReference type="GO" id="GO:0003676">
    <property type="term" value="F:nucleic acid binding"/>
    <property type="evidence" value="ECO:0007669"/>
    <property type="project" value="InterPro"/>
</dbReference>
<dbReference type="OrthoDB" id="4640719at2"/>
<dbReference type="InterPro" id="IPR036397">
    <property type="entry name" value="RNaseH_sf"/>
</dbReference>
<dbReference type="Proteomes" id="UP000293162">
    <property type="component" value="Unassembled WGS sequence"/>
</dbReference>
<dbReference type="EMBL" id="SEWF01000078">
    <property type="protein sequence ID" value="RYU92672.1"/>
    <property type="molecule type" value="Genomic_DNA"/>
</dbReference>
<dbReference type="RefSeq" id="WP_130024133.1">
    <property type="nucleotide sequence ID" value="NZ_SEWF01000078.1"/>
</dbReference>
<comment type="caution">
    <text evidence="2">The sequence shown here is derived from an EMBL/GenBank/DDBJ whole genome shotgun (WGS) entry which is preliminary data.</text>
</comment>
<gene>
    <name evidence="2" type="ORF">EWM59_25890</name>
</gene>
<proteinExistence type="predicted"/>
<dbReference type="InterPro" id="IPR012337">
    <property type="entry name" value="RNaseH-like_sf"/>
</dbReference>
<accession>A0A4Q5LT09</accession>
<protein>
    <recommendedName>
        <fullName evidence="1">3'-5' exoribonuclease Rv2179c-like domain-containing protein</fullName>
    </recommendedName>
</protein>
<keyword evidence="3" id="KW-1185">Reference proteome</keyword>
<feature type="domain" description="3'-5' exoribonuclease Rv2179c-like" evidence="1">
    <location>
        <begin position="2"/>
        <end position="169"/>
    </location>
</feature>
<dbReference type="SUPFAM" id="SSF53098">
    <property type="entry name" value="Ribonuclease H-like"/>
    <property type="match status" value="1"/>
</dbReference>
<dbReference type="Pfam" id="PF16473">
    <property type="entry name" value="Rv2179c-like"/>
    <property type="match status" value="1"/>
</dbReference>
<evidence type="ECO:0000313" key="2">
    <source>
        <dbReference type="EMBL" id="RYU92672.1"/>
    </source>
</evidence>
<evidence type="ECO:0000259" key="1">
    <source>
        <dbReference type="Pfam" id="PF16473"/>
    </source>
</evidence>